<sequence>HGQLQAIKLKLHQEGSQLHISLTKEALGQALIAAKHYRDHLYSLRDLFQKCTFTRKRSEDLQHRLSEIETELDELKG</sequence>
<comment type="caution">
    <text evidence="1">The sequence shown here is derived from an EMBL/GenBank/DDBJ whole genome shotgun (WGS) entry which is preliminary data.</text>
</comment>
<protein>
    <submittedName>
        <fullName evidence="1">Uncharacterized protein</fullName>
    </submittedName>
</protein>
<proteinExistence type="predicted"/>
<dbReference type="EMBL" id="JAWJBA010001045">
    <property type="protein sequence ID" value="MDV2687670.1"/>
    <property type="molecule type" value="Genomic_DNA"/>
</dbReference>
<evidence type="ECO:0000313" key="2">
    <source>
        <dbReference type="Proteomes" id="UP001287282"/>
    </source>
</evidence>
<accession>A0ABU3XIF9</accession>
<reference evidence="1 2" key="1">
    <citation type="submission" date="2023-10" db="EMBL/GenBank/DDBJ databases">
        <title>Screening of Alkalihalobacillus lindianensis BZ-TG-R113 and Its Alleviation of Salt Stress on Rapeseed Growth.</title>
        <authorList>
            <person name="Zhao B."/>
            <person name="Guo T."/>
        </authorList>
    </citation>
    <scope>NUCLEOTIDE SEQUENCE [LARGE SCALE GENOMIC DNA]</scope>
    <source>
        <strain evidence="1 2">BZ-TG-R113</strain>
    </source>
</reference>
<dbReference type="Proteomes" id="UP001287282">
    <property type="component" value="Unassembled WGS sequence"/>
</dbReference>
<feature type="non-terminal residue" evidence="1">
    <location>
        <position position="77"/>
    </location>
</feature>
<evidence type="ECO:0000313" key="1">
    <source>
        <dbReference type="EMBL" id="MDV2687670.1"/>
    </source>
</evidence>
<feature type="non-terminal residue" evidence="1">
    <location>
        <position position="1"/>
    </location>
</feature>
<name>A0ABU3XIF9_9BACI</name>
<dbReference type="RefSeq" id="WP_317124509.1">
    <property type="nucleotide sequence ID" value="NZ_JAWJBA010001045.1"/>
</dbReference>
<keyword evidence="2" id="KW-1185">Reference proteome</keyword>
<organism evidence="1 2">
    <name type="scientific">Alkalihalophilus lindianensis</name>
    <dbReference type="NCBI Taxonomy" id="1630542"/>
    <lineage>
        <taxon>Bacteria</taxon>
        <taxon>Bacillati</taxon>
        <taxon>Bacillota</taxon>
        <taxon>Bacilli</taxon>
        <taxon>Bacillales</taxon>
        <taxon>Bacillaceae</taxon>
        <taxon>Alkalihalophilus</taxon>
    </lineage>
</organism>
<gene>
    <name evidence="1" type="ORF">RYX56_25305</name>
</gene>